<gene>
    <name evidence="9" type="primary">tatA</name>
    <name evidence="10" type="ORF">COS26_00005</name>
</gene>
<accession>A0A2M7D8T8</accession>
<dbReference type="GO" id="GO:0033281">
    <property type="term" value="C:TAT protein transport complex"/>
    <property type="evidence" value="ECO:0007669"/>
    <property type="project" value="UniProtKB-UniRule"/>
</dbReference>
<name>A0A2M7D8T8_9BACT</name>
<evidence type="ECO:0000256" key="6">
    <source>
        <dbReference type="ARBA" id="ARBA00022989"/>
    </source>
</evidence>
<evidence type="ECO:0000256" key="3">
    <source>
        <dbReference type="ARBA" id="ARBA00022475"/>
    </source>
</evidence>
<dbReference type="Pfam" id="PF02416">
    <property type="entry name" value="TatA_B_E"/>
    <property type="match status" value="1"/>
</dbReference>
<dbReference type="InterPro" id="IPR006312">
    <property type="entry name" value="TatA/E"/>
</dbReference>
<protein>
    <recommendedName>
        <fullName evidence="9">Sec-independent protein translocase protein TatA</fullName>
    </recommendedName>
</protein>
<keyword evidence="8 9" id="KW-0472">Membrane</keyword>
<dbReference type="HAMAP" id="MF_00236">
    <property type="entry name" value="TatA_E"/>
    <property type="match status" value="1"/>
</dbReference>
<reference evidence="11" key="1">
    <citation type="submission" date="2017-09" db="EMBL/GenBank/DDBJ databases">
        <title>Depth-based differentiation of microbial function through sediment-hosted aquifers and enrichment of novel symbionts in the deep terrestrial subsurface.</title>
        <authorList>
            <person name="Probst A.J."/>
            <person name="Ladd B."/>
            <person name="Jarett J.K."/>
            <person name="Geller-Mcgrath D.E."/>
            <person name="Sieber C.M.K."/>
            <person name="Emerson J.B."/>
            <person name="Anantharaman K."/>
            <person name="Thomas B.C."/>
            <person name="Malmstrom R."/>
            <person name="Stieglmeier M."/>
            <person name="Klingl A."/>
            <person name="Woyke T."/>
            <person name="Ryan C.M."/>
            <person name="Banfield J.F."/>
        </authorList>
    </citation>
    <scope>NUCLEOTIDE SEQUENCE [LARGE SCALE GENOMIC DNA]</scope>
</reference>
<keyword evidence="5 9" id="KW-0653">Protein transport</keyword>
<evidence type="ECO:0000313" key="10">
    <source>
        <dbReference type="EMBL" id="PIV43811.1"/>
    </source>
</evidence>
<dbReference type="GO" id="GO:0008320">
    <property type="term" value="F:protein transmembrane transporter activity"/>
    <property type="evidence" value="ECO:0007669"/>
    <property type="project" value="UniProtKB-UniRule"/>
</dbReference>
<evidence type="ECO:0000256" key="2">
    <source>
        <dbReference type="ARBA" id="ARBA00022448"/>
    </source>
</evidence>
<keyword evidence="2 9" id="KW-0813">Transport</keyword>
<comment type="subcellular location">
    <subcellularLocation>
        <location evidence="1 9">Cell membrane</location>
        <topology evidence="1 9">Single-pass membrane protein</topology>
    </subcellularLocation>
</comment>
<dbReference type="Gene3D" id="1.20.5.3310">
    <property type="match status" value="1"/>
</dbReference>
<organism evidence="10 11">
    <name type="scientific">Candidatus Nealsonbacteria bacterium CG02_land_8_20_14_3_00_40_11</name>
    <dbReference type="NCBI Taxonomy" id="1974700"/>
    <lineage>
        <taxon>Bacteria</taxon>
        <taxon>Candidatus Nealsoniibacteriota</taxon>
    </lineage>
</organism>
<keyword evidence="6 9" id="KW-1133">Transmembrane helix</keyword>
<evidence type="ECO:0000256" key="8">
    <source>
        <dbReference type="ARBA" id="ARBA00023136"/>
    </source>
</evidence>
<dbReference type="Proteomes" id="UP000230304">
    <property type="component" value="Unassembled WGS sequence"/>
</dbReference>
<dbReference type="AlphaFoldDB" id="A0A2M7D8T8"/>
<evidence type="ECO:0000313" key="11">
    <source>
        <dbReference type="Proteomes" id="UP000230304"/>
    </source>
</evidence>
<keyword evidence="7 9" id="KW-0811">Translocation</keyword>
<comment type="function">
    <text evidence="9">Part of the twin-arginine translocation (Tat) system that transports large folded proteins containing a characteristic twin-arginine motif in their signal peptide across membranes. TatA could form the protein-conducting channel of the Tat system.</text>
</comment>
<feature type="transmembrane region" description="Helical" evidence="9">
    <location>
        <begin position="6"/>
        <end position="23"/>
    </location>
</feature>
<evidence type="ECO:0000256" key="1">
    <source>
        <dbReference type="ARBA" id="ARBA00004162"/>
    </source>
</evidence>
<dbReference type="EMBL" id="PEUA01000001">
    <property type="protein sequence ID" value="PIV43811.1"/>
    <property type="molecule type" value="Genomic_DNA"/>
</dbReference>
<evidence type="ECO:0000256" key="9">
    <source>
        <dbReference type="HAMAP-Rule" id="MF_00236"/>
    </source>
</evidence>
<comment type="subunit">
    <text evidence="9">Forms a complex with TatC.</text>
</comment>
<evidence type="ECO:0000256" key="4">
    <source>
        <dbReference type="ARBA" id="ARBA00022692"/>
    </source>
</evidence>
<evidence type="ECO:0000256" key="5">
    <source>
        <dbReference type="ARBA" id="ARBA00022927"/>
    </source>
</evidence>
<comment type="similarity">
    <text evidence="9">Belongs to the TatA/E family.</text>
</comment>
<evidence type="ECO:0000256" key="7">
    <source>
        <dbReference type="ARBA" id="ARBA00023010"/>
    </source>
</evidence>
<sequence length="47" mass="5087">MLSNLGTTELIVIGLVLLLLFGGKKLPELSRGIGDAMREFKKAAKED</sequence>
<dbReference type="InterPro" id="IPR003369">
    <property type="entry name" value="TatA/B/E"/>
</dbReference>
<keyword evidence="3 9" id="KW-1003">Cell membrane</keyword>
<dbReference type="PANTHER" id="PTHR42982:SF1">
    <property type="entry name" value="SEC-INDEPENDENT PROTEIN TRANSLOCASE PROTEIN TATA"/>
    <property type="match status" value="1"/>
</dbReference>
<dbReference type="NCBIfam" id="TIGR01411">
    <property type="entry name" value="tatAE"/>
    <property type="match status" value="1"/>
</dbReference>
<comment type="caution">
    <text evidence="10">The sequence shown here is derived from an EMBL/GenBank/DDBJ whole genome shotgun (WGS) entry which is preliminary data.</text>
</comment>
<dbReference type="PANTHER" id="PTHR42982">
    <property type="entry name" value="SEC-INDEPENDENT PROTEIN TRANSLOCASE PROTEIN TATA"/>
    <property type="match status" value="1"/>
</dbReference>
<dbReference type="GO" id="GO:0043953">
    <property type="term" value="P:protein transport by the Tat complex"/>
    <property type="evidence" value="ECO:0007669"/>
    <property type="project" value="UniProtKB-UniRule"/>
</dbReference>
<proteinExistence type="inferred from homology"/>
<keyword evidence="4 9" id="KW-0812">Transmembrane</keyword>